<evidence type="ECO:0000313" key="2">
    <source>
        <dbReference type="EMBL" id="KAK3942034.1"/>
    </source>
</evidence>
<organism evidence="2 3">
    <name type="scientific">Diplogelasinospora grovesii</name>
    <dbReference type="NCBI Taxonomy" id="303347"/>
    <lineage>
        <taxon>Eukaryota</taxon>
        <taxon>Fungi</taxon>
        <taxon>Dikarya</taxon>
        <taxon>Ascomycota</taxon>
        <taxon>Pezizomycotina</taxon>
        <taxon>Sordariomycetes</taxon>
        <taxon>Sordariomycetidae</taxon>
        <taxon>Sordariales</taxon>
        <taxon>Diplogelasinosporaceae</taxon>
        <taxon>Diplogelasinospora</taxon>
    </lineage>
</organism>
<dbReference type="AlphaFoldDB" id="A0AAN6S696"/>
<evidence type="ECO:0000256" key="1">
    <source>
        <dbReference type="SAM" id="MobiDB-lite"/>
    </source>
</evidence>
<keyword evidence="3" id="KW-1185">Reference proteome</keyword>
<accession>A0AAN6S696</accession>
<evidence type="ECO:0000313" key="3">
    <source>
        <dbReference type="Proteomes" id="UP001303473"/>
    </source>
</evidence>
<comment type="caution">
    <text evidence="2">The sequence shown here is derived from an EMBL/GenBank/DDBJ whole genome shotgun (WGS) entry which is preliminary data.</text>
</comment>
<protein>
    <submittedName>
        <fullName evidence="2">Uncharacterized protein</fullName>
    </submittedName>
</protein>
<gene>
    <name evidence="2" type="ORF">QBC46DRAFT_428278</name>
</gene>
<dbReference type="EMBL" id="MU853777">
    <property type="protein sequence ID" value="KAK3942034.1"/>
    <property type="molecule type" value="Genomic_DNA"/>
</dbReference>
<reference evidence="3" key="1">
    <citation type="journal article" date="2023" name="Mol. Phylogenet. Evol.">
        <title>Genome-scale phylogeny and comparative genomics of the fungal order Sordariales.</title>
        <authorList>
            <person name="Hensen N."/>
            <person name="Bonometti L."/>
            <person name="Westerberg I."/>
            <person name="Brannstrom I.O."/>
            <person name="Guillou S."/>
            <person name="Cros-Aarteil S."/>
            <person name="Calhoun S."/>
            <person name="Haridas S."/>
            <person name="Kuo A."/>
            <person name="Mondo S."/>
            <person name="Pangilinan J."/>
            <person name="Riley R."/>
            <person name="LaButti K."/>
            <person name="Andreopoulos B."/>
            <person name="Lipzen A."/>
            <person name="Chen C."/>
            <person name="Yan M."/>
            <person name="Daum C."/>
            <person name="Ng V."/>
            <person name="Clum A."/>
            <person name="Steindorff A."/>
            <person name="Ohm R.A."/>
            <person name="Martin F."/>
            <person name="Silar P."/>
            <person name="Natvig D.O."/>
            <person name="Lalanne C."/>
            <person name="Gautier V."/>
            <person name="Ament-Velasquez S.L."/>
            <person name="Kruys A."/>
            <person name="Hutchinson M.I."/>
            <person name="Powell A.J."/>
            <person name="Barry K."/>
            <person name="Miller A.N."/>
            <person name="Grigoriev I.V."/>
            <person name="Debuchy R."/>
            <person name="Gladieux P."/>
            <person name="Hiltunen Thoren M."/>
            <person name="Johannesson H."/>
        </authorList>
    </citation>
    <scope>NUCLEOTIDE SEQUENCE [LARGE SCALE GENOMIC DNA]</scope>
    <source>
        <strain evidence="3">CBS 340.73</strain>
    </source>
</reference>
<dbReference type="Proteomes" id="UP001303473">
    <property type="component" value="Unassembled WGS sequence"/>
</dbReference>
<sequence>MLGLLLEPYILALGVFHLFSIETRSSGIDREKVVLIDLDERARLLRRPSTRSTYPGRLGLFCARPLVAPAPNPTAGHSRGMGCPHIYVVLLPISRLNLGNSPELAEAIDNKVRAISRQARSPPGSPLEALGRRGNGRAGQQIHEYERILNRKPPQQARDPSIRPLEAASRLVVSTYLSRVCMEGYERFVQGSFRIPPAGNCPEASVWSTERRS</sequence>
<name>A0AAN6S696_9PEZI</name>
<proteinExistence type="predicted"/>
<feature type="region of interest" description="Disordered" evidence="1">
    <location>
        <begin position="117"/>
        <end position="137"/>
    </location>
</feature>